<reference evidence="17" key="1">
    <citation type="submission" date="2019-02" db="EMBL/GenBank/DDBJ databases">
        <authorList>
            <consortium name="Pathogen Informatics"/>
        </authorList>
    </citation>
    <scope>NUCLEOTIDE SEQUENCE</scope>
    <source>
        <strain evidence="17">3012STDY6733949</strain>
    </source>
</reference>
<evidence type="ECO:0000256" key="4">
    <source>
        <dbReference type="ARBA" id="ARBA00008954"/>
    </source>
</evidence>
<dbReference type="PANTHER" id="PTHR11986:SF58">
    <property type="entry name" value="LEUCINE_METHIONINE RACEMASE"/>
    <property type="match status" value="1"/>
</dbReference>
<comment type="catalytic activity">
    <reaction evidence="14">
        <text>4-aminobutanoate + 2-oxoglutarate = succinate semialdehyde + L-glutamate</text>
        <dbReference type="Rhea" id="RHEA:23352"/>
        <dbReference type="ChEBI" id="CHEBI:16810"/>
        <dbReference type="ChEBI" id="CHEBI:29985"/>
        <dbReference type="ChEBI" id="CHEBI:57706"/>
        <dbReference type="ChEBI" id="CHEBI:59888"/>
        <dbReference type="EC" id="2.6.1.19"/>
    </reaction>
</comment>
<evidence type="ECO:0000256" key="6">
    <source>
        <dbReference type="ARBA" id="ARBA00012912"/>
    </source>
</evidence>
<dbReference type="InterPro" id="IPR050103">
    <property type="entry name" value="Class-III_PLP-dep_AT"/>
</dbReference>
<name>A0A449H0C5_NOCFR</name>
<evidence type="ECO:0000256" key="9">
    <source>
        <dbReference type="ARBA" id="ARBA00022898"/>
    </source>
</evidence>
<proteinExistence type="inferred from homology"/>
<evidence type="ECO:0000256" key="1">
    <source>
        <dbReference type="ARBA" id="ARBA00001750"/>
    </source>
</evidence>
<evidence type="ECO:0000313" key="17">
    <source>
        <dbReference type="EMBL" id="VFA84684.1"/>
    </source>
</evidence>
<evidence type="ECO:0000256" key="16">
    <source>
        <dbReference type="RuleBase" id="RU003560"/>
    </source>
</evidence>
<dbReference type="GO" id="GO:0030170">
    <property type="term" value="F:pyridoxal phosphate binding"/>
    <property type="evidence" value="ECO:0007669"/>
    <property type="project" value="InterPro"/>
</dbReference>
<dbReference type="InterPro" id="IPR049704">
    <property type="entry name" value="Aminotrans_3_PPA_site"/>
</dbReference>
<organism evidence="17">
    <name type="scientific">Nocardia farcinica</name>
    <dbReference type="NCBI Taxonomy" id="37329"/>
    <lineage>
        <taxon>Bacteria</taxon>
        <taxon>Bacillati</taxon>
        <taxon>Actinomycetota</taxon>
        <taxon>Actinomycetes</taxon>
        <taxon>Mycobacteriales</taxon>
        <taxon>Nocardiaceae</taxon>
        <taxon>Nocardia</taxon>
    </lineage>
</organism>
<dbReference type="NCBIfam" id="NF004714">
    <property type="entry name" value="PRK06058.1"/>
    <property type="match status" value="1"/>
</dbReference>
<dbReference type="InterPro" id="IPR015422">
    <property type="entry name" value="PyrdxlP-dep_Trfase_small"/>
</dbReference>
<evidence type="ECO:0000256" key="5">
    <source>
        <dbReference type="ARBA" id="ARBA00012876"/>
    </source>
</evidence>
<evidence type="ECO:0000256" key="10">
    <source>
        <dbReference type="ARBA" id="ARBA00029760"/>
    </source>
</evidence>
<evidence type="ECO:0000256" key="14">
    <source>
        <dbReference type="ARBA" id="ARBA00048021"/>
    </source>
</evidence>
<dbReference type="EMBL" id="CAACYE010000005">
    <property type="protein sequence ID" value="VFA84684.1"/>
    <property type="molecule type" value="Genomic_DNA"/>
</dbReference>
<keyword evidence="9 16" id="KW-0663">Pyridoxal phosphate</keyword>
<evidence type="ECO:0000256" key="8">
    <source>
        <dbReference type="ARBA" id="ARBA00022679"/>
    </source>
</evidence>
<dbReference type="InterPro" id="IPR015421">
    <property type="entry name" value="PyrdxlP-dep_Trfase_major"/>
</dbReference>
<dbReference type="GO" id="GO:0009448">
    <property type="term" value="P:gamma-aminobutyric acid metabolic process"/>
    <property type="evidence" value="ECO:0007669"/>
    <property type="project" value="InterPro"/>
</dbReference>
<dbReference type="Pfam" id="PF00202">
    <property type="entry name" value="Aminotran_3"/>
    <property type="match status" value="1"/>
</dbReference>
<dbReference type="NCBIfam" id="TIGR00700">
    <property type="entry name" value="GABAtrnsam"/>
    <property type="match status" value="1"/>
</dbReference>
<dbReference type="GO" id="GO:0034386">
    <property type="term" value="F:4-aminobutyrate:2-oxoglutarate transaminase activity"/>
    <property type="evidence" value="ECO:0007669"/>
    <property type="project" value="UniProtKB-EC"/>
</dbReference>
<dbReference type="PROSITE" id="PS00600">
    <property type="entry name" value="AA_TRANSFER_CLASS_3"/>
    <property type="match status" value="1"/>
</dbReference>
<dbReference type="EC" id="2.6.1.19" evidence="6"/>
<comment type="cofactor">
    <cofactor evidence="2">
        <name>pyridoxal 5'-phosphate</name>
        <dbReference type="ChEBI" id="CHEBI:597326"/>
    </cofactor>
</comment>
<dbReference type="InterPro" id="IPR005814">
    <property type="entry name" value="Aminotrans_3"/>
</dbReference>
<evidence type="ECO:0000256" key="13">
    <source>
        <dbReference type="ARBA" id="ARBA00031787"/>
    </source>
</evidence>
<evidence type="ECO:0000256" key="12">
    <source>
        <dbReference type="ARBA" id="ARBA00030857"/>
    </source>
</evidence>
<dbReference type="Gene3D" id="3.90.1150.10">
    <property type="entry name" value="Aspartate Aminotransferase, domain 1"/>
    <property type="match status" value="1"/>
</dbReference>
<evidence type="ECO:0000256" key="2">
    <source>
        <dbReference type="ARBA" id="ARBA00001933"/>
    </source>
</evidence>
<keyword evidence="7 17" id="KW-0032">Aminotransferase</keyword>
<keyword evidence="8 17" id="KW-0808">Transferase</keyword>
<dbReference type="PANTHER" id="PTHR11986">
    <property type="entry name" value="AMINOTRANSFERASE CLASS III"/>
    <property type="match status" value="1"/>
</dbReference>
<dbReference type="RefSeq" id="WP_137353204.1">
    <property type="nucleotide sequence ID" value="NZ_CAACYE020000001.1"/>
</dbReference>
<dbReference type="EC" id="2.6.1.22" evidence="5"/>
<gene>
    <name evidence="17" type="primary">gabT</name>
    <name evidence="17" type="ORF">NCTC1935_02513</name>
</gene>
<dbReference type="InterPro" id="IPR015424">
    <property type="entry name" value="PyrdxlP-dep_Trfase"/>
</dbReference>
<dbReference type="FunFam" id="3.40.640.10:FF:000013">
    <property type="entry name" value="4-aminobutyrate aminotransferase"/>
    <property type="match status" value="1"/>
</dbReference>
<comment type="catalytic activity">
    <reaction evidence="1">
        <text>(S)-3-amino-2-methylpropanoate + 2-oxoglutarate = 2-methyl-3-oxopropanoate + L-glutamate</text>
        <dbReference type="Rhea" id="RHEA:13993"/>
        <dbReference type="ChEBI" id="CHEBI:16810"/>
        <dbReference type="ChEBI" id="CHEBI:29985"/>
        <dbReference type="ChEBI" id="CHEBI:57700"/>
        <dbReference type="ChEBI" id="CHEBI:58655"/>
        <dbReference type="EC" id="2.6.1.22"/>
    </reaction>
</comment>
<evidence type="ECO:0000256" key="7">
    <source>
        <dbReference type="ARBA" id="ARBA00022576"/>
    </source>
</evidence>
<evidence type="ECO:0000256" key="3">
    <source>
        <dbReference type="ARBA" id="ARBA00005176"/>
    </source>
</evidence>
<protein>
    <recommendedName>
        <fullName evidence="12">(S)-3-amino-2-methylpropionate transaminase</fullName>
        <ecNumber evidence="6">2.6.1.19</ecNumber>
        <ecNumber evidence="5">2.6.1.22</ecNumber>
    </recommendedName>
    <alternativeName>
        <fullName evidence="13">GABA aminotransferase</fullName>
    </alternativeName>
    <alternativeName>
        <fullName evidence="11">Gamma-amino-N-butyrate transaminase</fullName>
    </alternativeName>
    <alternativeName>
        <fullName evidence="15">Glutamate:succinic semialdehyde transaminase</fullName>
    </alternativeName>
    <alternativeName>
        <fullName evidence="10">L-AIBAT</fullName>
    </alternativeName>
</protein>
<evidence type="ECO:0000256" key="15">
    <source>
        <dbReference type="ARBA" id="ARBA00050054"/>
    </source>
</evidence>
<evidence type="ECO:0000256" key="11">
    <source>
        <dbReference type="ARBA" id="ARBA00030204"/>
    </source>
</evidence>
<dbReference type="GO" id="GO:0047298">
    <property type="term" value="F:(S)-3-amino-2-methylpropionate transaminase activity"/>
    <property type="evidence" value="ECO:0007669"/>
    <property type="project" value="UniProtKB-EC"/>
</dbReference>
<dbReference type="AlphaFoldDB" id="A0A449H0C5"/>
<comment type="similarity">
    <text evidence="4 16">Belongs to the class-III pyridoxal-phosphate-dependent aminotransferase family.</text>
</comment>
<dbReference type="InterPro" id="IPR004632">
    <property type="entry name" value="4NH2But_aminotransferase_bac"/>
</dbReference>
<dbReference type="Gene3D" id="3.40.640.10">
    <property type="entry name" value="Type I PLP-dependent aspartate aminotransferase-like (Major domain)"/>
    <property type="match status" value="1"/>
</dbReference>
<dbReference type="PIRSF" id="PIRSF000521">
    <property type="entry name" value="Transaminase_4ab_Lys_Orn"/>
    <property type="match status" value="1"/>
</dbReference>
<dbReference type="CDD" id="cd00610">
    <property type="entry name" value="OAT_like"/>
    <property type="match status" value="1"/>
</dbReference>
<dbReference type="SUPFAM" id="SSF53383">
    <property type="entry name" value="PLP-dependent transferases"/>
    <property type="match status" value="1"/>
</dbReference>
<comment type="pathway">
    <text evidence="3">Amino-acid degradation; 4-aminobutanoate degradation.</text>
</comment>
<accession>A0A449H0C5</accession>
<dbReference type="GO" id="GO:0042802">
    <property type="term" value="F:identical protein binding"/>
    <property type="evidence" value="ECO:0007669"/>
    <property type="project" value="TreeGrafter"/>
</dbReference>
<sequence length="454" mass="47306">MTVLDYRLPQQRKLITDLPGPASRAIAERRRASVAAGVGSSLPVYAADADGGVVVDVDGNSLVDLGSGIAVTSVGAAHPAVVEAVRAQAGHFTHTCFMVTPYEGYVRVAEELAALTPGTHDKRTVLFNSGAEAVENAIKVARLATGRTAVVVFDHAYHGRTNLTMALTAKSMPYKAHFGPFAPEIYRMPMSYPFRDGAALDGPAAAQRVIDRIEKQIGADAVAAIVLEPIPGEGGFIVPAPGFLPALAAWARANGVVFIADEVQTGFARTGAWFACDHEQVVPDIIALAKGIAGGLPLAAITGRAELLDRVHPGGLGGTYGGNPIACAAALATIATMRELDLPARARHIERIVTGRLRALAAEIPAIGDVRGRGAMLAMEFVVPGTTEPDAALTRAVAAGALEQGVILLTCGTDGNVVRLLPPLVIGDELLTDALDVLDDVVRAAARNRAERTR</sequence>